<sequence length="452" mass="49362">MLLQHQATQRKTPRLIMADSTAAPCENSPSISGGQLLRGFVDAFDSVQAQLKSGITQAVVPLTQINLLGPEGAGILKKHLEDATNSRFSLTVNAIANSVIYMPTGPMPRKPSVTTSSVAPAGKPSKNSSSKVPRPPNAFIIYRKDWHARVVAENPGLHNNAISVIIGRQWRAESETVRAAYIRQAEDRKEQHAIANPGYQYQPRKPSEKKKRMTKNKLAKLAAKERENGLTSSPIAQQTLPDDFDPVAMLDQHLGDYATNQPMEISSFGNNPAAQPPTLNPTTRQDVLTFESNTQDYSGLAQSLAQFNATHPYPNGYHQAAIGAQPMVNGQWLQDVVQQDLPGVGFYLPTNDYSQFQDIDLASEQLNETQDSDPLAELARTTALEWEFDTFIDYHGYNNNTEGRVNGQSGAQEPDSLLTGNNEADHSASAGQGIQNETGSPVSAHFEDAFQN</sequence>
<evidence type="ECO:0000259" key="6">
    <source>
        <dbReference type="PROSITE" id="PS50118"/>
    </source>
</evidence>
<organism evidence="7 8">
    <name type="scientific">Hortaea werneckii</name>
    <name type="common">Black yeast</name>
    <name type="synonym">Cladosporium werneckii</name>
    <dbReference type="NCBI Taxonomy" id="91943"/>
    <lineage>
        <taxon>Eukaryota</taxon>
        <taxon>Fungi</taxon>
        <taxon>Dikarya</taxon>
        <taxon>Ascomycota</taxon>
        <taxon>Pezizomycotina</taxon>
        <taxon>Dothideomycetes</taxon>
        <taxon>Dothideomycetidae</taxon>
        <taxon>Mycosphaerellales</taxon>
        <taxon>Teratosphaeriaceae</taxon>
        <taxon>Hortaea</taxon>
    </lineage>
</organism>
<evidence type="ECO:0000313" key="8">
    <source>
        <dbReference type="Proteomes" id="UP000281468"/>
    </source>
</evidence>
<dbReference type="PROSITE" id="PS50118">
    <property type="entry name" value="HMG_BOX_2"/>
    <property type="match status" value="1"/>
</dbReference>
<dbReference type="FunFam" id="1.10.30.10:FF:000041">
    <property type="entry name" value="HMG box family protein"/>
    <property type="match status" value="1"/>
</dbReference>
<dbReference type="InterPro" id="IPR036910">
    <property type="entry name" value="HMG_box_dom_sf"/>
</dbReference>
<keyword evidence="1" id="KW-0805">Transcription regulation</keyword>
<feature type="region of interest" description="Disordered" evidence="5">
    <location>
        <begin position="403"/>
        <end position="452"/>
    </location>
</feature>
<feature type="region of interest" description="Disordered" evidence="5">
    <location>
        <begin position="105"/>
        <end position="134"/>
    </location>
</feature>
<dbReference type="Proteomes" id="UP000281468">
    <property type="component" value="Unassembled WGS sequence"/>
</dbReference>
<protein>
    <recommendedName>
        <fullName evidence="6">HMG box domain-containing protein</fullName>
    </recommendedName>
</protein>
<dbReference type="PANTHER" id="PTHR10270:SF161">
    <property type="entry name" value="SEX-DETERMINING REGION Y PROTEIN"/>
    <property type="match status" value="1"/>
</dbReference>
<gene>
    <name evidence="7" type="ORF">D0862_08399</name>
</gene>
<evidence type="ECO:0000256" key="4">
    <source>
        <dbReference type="PROSITE-ProRule" id="PRU00267"/>
    </source>
</evidence>
<evidence type="ECO:0000256" key="1">
    <source>
        <dbReference type="ARBA" id="ARBA00023015"/>
    </source>
</evidence>
<name>A0A3M7G7R8_HORWE</name>
<dbReference type="AlphaFoldDB" id="A0A3M7G7R8"/>
<dbReference type="EMBL" id="QWIQ01000282">
    <property type="protein sequence ID" value="RMY96806.1"/>
    <property type="molecule type" value="Genomic_DNA"/>
</dbReference>
<dbReference type="GO" id="GO:0000978">
    <property type="term" value="F:RNA polymerase II cis-regulatory region sequence-specific DNA binding"/>
    <property type="evidence" value="ECO:0007669"/>
    <property type="project" value="TreeGrafter"/>
</dbReference>
<evidence type="ECO:0000256" key="5">
    <source>
        <dbReference type="SAM" id="MobiDB-lite"/>
    </source>
</evidence>
<evidence type="ECO:0000256" key="2">
    <source>
        <dbReference type="ARBA" id="ARBA00023125"/>
    </source>
</evidence>
<accession>A0A3M7G7R8</accession>
<evidence type="ECO:0000256" key="3">
    <source>
        <dbReference type="ARBA" id="ARBA00023163"/>
    </source>
</evidence>
<dbReference type="SMART" id="SM00398">
    <property type="entry name" value="HMG"/>
    <property type="match status" value="1"/>
</dbReference>
<feature type="domain" description="HMG box" evidence="6">
    <location>
        <begin position="132"/>
        <end position="200"/>
    </location>
</feature>
<dbReference type="GO" id="GO:0030154">
    <property type="term" value="P:cell differentiation"/>
    <property type="evidence" value="ECO:0007669"/>
    <property type="project" value="TreeGrafter"/>
</dbReference>
<feature type="DNA-binding region" description="HMG box" evidence="4">
    <location>
        <begin position="132"/>
        <end position="200"/>
    </location>
</feature>
<dbReference type="PANTHER" id="PTHR10270">
    <property type="entry name" value="SOX TRANSCRIPTION FACTOR"/>
    <property type="match status" value="1"/>
</dbReference>
<evidence type="ECO:0000313" key="7">
    <source>
        <dbReference type="EMBL" id="RMY96806.1"/>
    </source>
</evidence>
<feature type="compositionally biased region" description="Polar residues" evidence="5">
    <location>
        <begin position="429"/>
        <end position="441"/>
    </location>
</feature>
<dbReference type="InterPro" id="IPR050140">
    <property type="entry name" value="SRY-related_HMG-box_TF-like"/>
</dbReference>
<proteinExistence type="predicted"/>
<keyword evidence="4" id="KW-0539">Nucleus</keyword>
<dbReference type="CDD" id="cd01389">
    <property type="entry name" value="HMG-box_ROX1-like"/>
    <property type="match status" value="1"/>
</dbReference>
<reference evidence="7 8" key="1">
    <citation type="journal article" date="2018" name="BMC Genomics">
        <title>Genomic evidence for intraspecific hybridization in a clonal and extremely halotolerant yeast.</title>
        <authorList>
            <person name="Gostincar C."/>
            <person name="Stajich J.E."/>
            <person name="Zupancic J."/>
            <person name="Zalar P."/>
            <person name="Gunde-Cimerman N."/>
        </authorList>
    </citation>
    <scope>NUCLEOTIDE SEQUENCE [LARGE SCALE GENOMIC DNA]</scope>
    <source>
        <strain evidence="7 8">EXF-171</strain>
    </source>
</reference>
<dbReference type="GO" id="GO:0001228">
    <property type="term" value="F:DNA-binding transcription activator activity, RNA polymerase II-specific"/>
    <property type="evidence" value="ECO:0007669"/>
    <property type="project" value="TreeGrafter"/>
</dbReference>
<comment type="caution">
    <text evidence="7">The sequence shown here is derived from an EMBL/GenBank/DDBJ whole genome shotgun (WGS) entry which is preliminary data.</text>
</comment>
<dbReference type="SUPFAM" id="SSF47095">
    <property type="entry name" value="HMG-box"/>
    <property type="match status" value="1"/>
</dbReference>
<dbReference type="GO" id="GO:0005634">
    <property type="term" value="C:nucleus"/>
    <property type="evidence" value="ECO:0007669"/>
    <property type="project" value="UniProtKB-UniRule"/>
</dbReference>
<keyword evidence="2 4" id="KW-0238">DNA-binding</keyword>
<keyword evidence="3" id="KW-0804">Transcription</keyword>
<dbReference type="InterPro" id="IPR009071">
    <property type="entry name" value="HMG_box_dom"/>
</dbReference>
<dbReference type="Pfam" id="PF00505">
    <property type="entry name" value="HMG_box"/>
    <property type="match status" value="1"/>
</dbReference>
<dbReference type="Gene3D" id="1.10.30.10">
    <property type="entry name" value="High mobility group box domain"/>
    <property type="match status" value="1"/>
</dbReference>